<name>A0A3A4ZJA1_UNCKA</name>
<reference evidence="2 3" key="1">
    <citation type="journal article" date="2017" name="ISME J.">
        <title>Energy and carbon metabolisms in a deep terrestrial subsurface fluid microbial community.</title>
        <authorList>
            <person name="Momper L."/>
            <person name="Jungbluth S.P."/>
            <person name="Lee M.D."/>
            <person name="Amend J.P."/>
        </authorList>
    </citation>
    <scope>NUCLEOTIDE SEQUENCE [LARGE SCALE GENOMIC DNA]</scope>
    <source>
        <strain evidence="2">SURF_46</strain>
    </source>
</reference>
<evidence type="ECO:0000313" key="3">
    <source>
        <dbReference type="Proteomes" id="UP000265540"/>
    </source>
</evidence>
<evidence type="ECO:0000256" key="1">
    <source>
        <dbReference type="SAM" id="MobiDB-lite"/>
    </source>
</evidence>
<organism evidence="2 3">
    <name type="scientific">candidate division WWE3 bacterium</name>
    <dbReference type="NCBI Taxonomy" id="2053526"/>
    <lineage>
        <taxon>Bacteria</taxon>
        <taxon>Katanobacteria</taxon>
    </lineage>
</organism>
<dbReference type="EMBL" id="QZJF01000017">
    <property type="protein sequence ID" value="RJR26927.1"/>
    <property type="molecule type" value="Genomic_DNA"/>
</dbReference>
<dbReference type="AlphaFoldDB" id="A0A3A4ZJA1"/>
<accession>A0A3A4ZJA1</accession>
<feature type="region of interest" description="Disordered" evidence="1">
    <location>
        <begin position="70"/>
        <end position="106"/>
    </location>
</feature>
<feature type="compositionally biased region" description="Low complexity" evidence="1">
    <location>
        <begin position="77"/>
        <end position="89"/>
    </location>
</feature>
<evidence type="ECO:0000313" key="2">
    <source>
        <dbReference type="EMBL" id="RJR26927.1"/>
    </source>
</evidence>
<proteinExistence type="predicted"/>
<gene>
    <name evidence="2" type="ORF">C4561_04075</name>
</gene>
<protein>
    <submittedName>
        <fullName evidence="2">Uncharacterized protein</fullName>
    </submittedName>
</protein>
<comment type="caution">
    <text evidence="2">The sequence shown here is derived from an EMBL/GenBank/DDBJ whole genome shotgun (WGS) entry which is preliminary data.</text>
</comment>
<dbReference type="Proteomes" id="UP000265540">
    <property type="component" value="Unassembled WGS sequence"/>
</dbReference>
<sequence>MDADSVEMDVLEVQRLTILYQKDMGAPDVIPIDTTTHLVRWKGLARLIIENNQVVDQSLTGRGSIRVIDSDGKTIVEQESTGTGSGSQTISATKGSVIKGVKQTRN</sequence>